<reference evidence="6" key="1">
    <citation type="journal article" date="2019" name="Int. J. Syst. Evol. Microbiol.">
        <title>The Global Catalogue of Microorganisms (GCM) 10K type strain sequencing project: providing services to taxonomists for standard genome sequencing and annotation.</title>
        <authorList>
            <consortium name="The Broad Institute Genomics Platform"/>
            <consortium name="The Broad Institute Genome Sequencing Center for Infectious Disease"/>
            <person name="Wu L."/>
            <person name="Ma J."/>
        </authorList>
    </citation>
    <scope>NUCLEOTIDE SEQUENCE [LARGE SCALE GENOMIC DNA]</scope>
    <source>
        <strain evidence="6">TBRC 1276</strain>
    </source>
</reference>
<evidence type="ECO:0000313" key="6">
    <source>
        <dbReference type="Proteomes" id="UP001595851"/>
    </source>
</evidence>
<evidence type="ECO:0000256" key="2">
    <source>
        <dbReference type="RuleBase" id="RU003750"/>
    </source>
</evidence>
<name>A0ABV8G0G7_9ACTN</name>
<protein>
    <submittedName>
        <fullName evidence="5">CDP-alcohol phosphatidyltransferase family protein</fullName>
    </submittedName>
</protein>
<dbReference type="InterPro" id="IPR000462">
    <property type="entry name" value="CDP-OH_P_trans"/>
</dbReference>
<comment type="similarity">
    <text evidence="2">Belongs to the CDP-alcohol phosphatidyltransferase class-I family.</text>
</comment>
<sequence length="513" mass="55750">MTRVVLLGASPGPDTSPTGLRLAALPGNPTVAERLRSQLASVDPQFATVQSGDVAAMLRDLADVADSATESLFIIPENSVVHDELIYQITKSKRGALALVAKEARFGTTEEAQEDNTPEDTGPEESVPIDEADPEIGRETVEGLLVRARVGKSRVVSVGTATHGVTRPNAVLLGPLHVSTRNAPVLAETCRELAAMAHTFGADDDLVQLIVFGLVRNGVSVGIRGRRDLFYRRVTTQEEVNEAGPEMAAINEDRARLNNAVKGADGFFTTYFVSTYSRFIARWAARRGLTPNQVTLISIVLGVAAAACFATGDRPWMVLGGVLIYFAFVFDCVDGQVARYARKFGVLGAWLDATFDRFKEYVVFAGLAVGWVVSGNGDDIWILALAAIGLQSVRHLLDFSFGAANRRRKPPSKLPTVPLDSPDDRDLRQALVRRKEERSQGLRGVLKMWTKAGKFRAVHWARKMIVFPIGERFAAIAITAALFDARITFLTLVIWGSVAAAYTLTGRLMRSLV</sequence>
<feature type="region of interest" description="Disordered" evidence="3">
    <location>
        <begin position="107"/>
        <end position="134"/>
    </location>
</feature>
<feature type="transmembrane region" description="Helical" evidence="4">
    <location>
        <begin position="318"/>
        <end position="337"/>
    </location>
</feature>
<evidence type="ECO:0000256" key="3">
    <source>
        <dbReference type="SAM" id="MobiDB-lite"/>
    </source>
</evidence>
<dbReference type="Proteomes" id="UP001595851">
    <property type="component" value="Unassembled WGS sequence"/>
</dbReference>
<dbReference type="RefSeq" id="WP_379525936.1">
    <property type="nucleotide sequence ID" value="NZ_JBHSBI010000001.1"/>
</dbReference>
<dbReference type="Gene3D" id="1.20.120.1760">
    <property type="match status" value="1"/>
</dbReference>
<feature type="compositionally biased region" description="Acidic residues" evidence="3">
    <location>
        <begin position="111"/>
        <end position="134"/>
    </location>
</feature>
<comment type="caution">
    <text evidence="5">The sequence shown here is derived from an EMBL/GenBank/DDBJ whole genome shotgun (WGS) entry which is preliminary data.</text>
</comment>
<feature type="transmembrane region" description="Helical" evidence="4">
    <location>
        <begin position="294"/>
        <end position="312"/>
    </location>
</feature>
<organism evidence="5 6">
    <name type="scientific">Nonomuraea purpurea</name>
    <dbReference type="NCBI Taxonomy" id="1849276"/>
    <lineage>
        <taxon>Bacteria</taxon>
        <taxon>Bacillati</taxon>
        <taxon>Actinomycetota</taxon>
        <taxon>Actinomycetes</taxon>
        <taxon>Streptosporangiales</taxon>
        <taxon>Streptosporangiaceae</taxon>
        <taxon>Nonomuraea</taxon>
    </lineage>
</organism>
<dbReference type="PROSITE" id="PS00379">
    <property type="entry name" value="CDP_ALCOHOL_P_TRANSF"/>
    <property type="match status" value="1"/>
</dbReference>
<keyword evidence="4" id="KW-0812">Transmembrane</keyword>
<feature type="transmembrane region" description="Helical" evidence="4">
    <location>
        <begin position="489"/>
        <end position="509"/>
    </location>
</feature>
<accession>A0ABV8G0G7</accession>
<keyword evidence="4" id="KW-0472">Membrane</keyword>
<feature type="transmembrane region" description="Helical" evidence="4">
    <location>
        <begin position="464"/>
        <end position="483"/>
    </location>
</feature>
<evidence type="ECO:0000313" key="5">
    <source>
        <dbReference type="EMBL" id="MFC4005759.1"/>
    </source>
</evidence>
<dbReference type="InterPro" id="IPR048254">
    <property type="entry name" value="CDP_ALCOHOL_P_TRANSF_CS"/>
</dbReference>
<evidence type="ECO:0000256" key="4">
    <source>
        <dbReference type="SAM" id="Phobius"/>
    </source>
</evidence>
<keyword evidence="4" id="KW-1133">Transmembrane helix</keyword>
<dbReference type="EMBL" id="JBHSBI010000001">
    <property type="protein sequence ID" value="MFC4005759.1"/>
    <property type="molecule type" value="Genomic_DNA"/>
</dbReference>
<keyword evidence="6" id="KW-1185">Reference proteome</keyword>
<keyword evidence="1 2" id="KW-0808">Transferase</keyword>
<proteinExistence type="inferred from homology"/>
<evidence type="ECO:0000256" key="1">
    <source>
        <dbReference type="ARBA" id="ARBA00022679"/>
    </source>
</evidence>
<dbReference type="InterPro" id="IPR043130">
    <property type="entry name" value="CDP-OH_PTrfase_TM_dom"/>
</dbReference>
<dbReference type="Pfam" id="PF01066">
    <property type="entry name" value="CDP-OH_P_transf"/>
    <property type="match status" value="1"/>
</dbReference>
<gene>
    <name evidence="5" type="ORF">ACFOY2_00895</name>
</gene>